<name>A0A8D8K4Z1_CULPI</name>
<dbReference type="EMBL" id="HBUE01308811">
    <property type="protein sequence ID" value="CAG6582408.1"/>
    <property type="molecule type" value="Transcribed_RNA"/>
</dbReference>
<evidence type="ECO:0000313" key="1">
    <source>
        <dbReference type="EMBL" id="CAG6582408.1"/>
    </source>
</evidence>
<reference evidence="1" key="1">
    <citation type="submission" date="2021-05" db="EMBL/GenBank/DDBJ databases">
        <authorList>
            <person name="Alioto T."/>
            <person name="Alioto T."/>
            <person name="Gomez Garrido J."/>
        </authorList>
    </citation>
    <scope>NUCLEOTIDE SEQUENCE</scope>
</reference>
<sequence>MVCCSWPLWKCNRETSRLWNPGWFSILLSLLAESPTNRDFSWIKTLVDLKSFTQKRRPTRKIFRWKGLHQMRPKLEQPGQGFLRAPKNRKKSFDGIMMRSASVEIFIVCRDDQRELDGFWE</sequence>
<protein>
    <submittedName>
        <fullName evidence="1">(northern house mosquito) hypothetical protein</fullName>
    </submittedName>
</protein>
<dbReference type="AlphaFoldDB" id="A0A8D8K4Z1"/>
<proteinExistence type="predicted"/>
<organism evidence="1">
    <name type="scientific">Culex pipiens</name>
    <name type="common">House mosquito</name>
    <dbReference type="NCBI Taxonomy" id="7175"/>
    <lineage>
        <taxon>Eukaryota</taxon>
        <taxon>Metazoa</taxon>
        <taxon>Ecdysozoa</taxon>
        <taxon>Arthropoda</taxon>
        <taxon>Hexapoda</taxon>
        <taxon>Insecta</taxon>
        <taxon>Pterygota</taxon>
        <taxon>Neoptera</taxon>
        <taxon>Endopterygota</taxon>
        <taxon>Diptera</taxon>
        <taxon>Nematocera</taxon>
        <taxon>Culicoidea</taxon>
        <taxon>Culicidae</taxon>
        <taxon>Culicinae</taxon>
        <taxon>Culicini</taxon>
        <taxon>Culex</taxon>
        <taxon>Culex</taxon>
    </lineage>
</organism>
<dbReference type="EMBL" id="HBUE01202622">
    <property type="protein sequence ID" value="CAG6530579.1"/>
    <property type="molecule type" value="Transcribed_RNA"/>
</dbReference>
<accession>A0A8D8K4Z1</accession>